<organism evidence="1 2">
    <name type="scientific">Sphingobacterium zeae</name>
    <dbReference type="NCBI Taxonomy" id="1776859"/>
    <lineage>
        <taxon>Bacteria</taxon>
        <taxon>Pseudomonadati</taxon>
        <taxon>Bacteroidota</taxon>
        <taxon>Sphingobacteriia</taxon>
        <taxon>Sphingobacteriales</taxon>
        <taxon>Sphingobacteriaceae</taxon>
        <taxon>Sphingobacterium</taxon>
    </lineage>
</organism>
<comment type="caution">
    <text evidence="1">The sequence shown here is derived from an EMBL/GenBank/DDBJ whole genome shotgun (WGS) entry which is preliminary data.</text>
</comment>
<dbReference type="RefSeq" id="WP_307186113.1">
    <property type="nucleotide sequence ID" value="NZ_JAUTBA010000001.1"/>
</dbReference>
<dbReference type="Proteomes" id="UP001244640">
    <property type="component" value="Unassembled WGS sequence"/>
</dbReference>
<evidence type="ECO:0000313" key="2">
    <source>
        <dbReference type="Proteomes" id="UP001244640"/>
    </source>
</evidence>
<protein>
    <submittedName>
        <fullName evidence="1">Uncharacterized protein</fullName>
    </submittedName>
</protein>
<sequence length="119" mass="13228">MFAKSFAYLNKVLKPFANDIIYYPINGTNQGTISLDLVSADEQYLGGKRTIIKEIHLNAKNMTDNITAVTGTSIESPDRFKQALTALNIPISLISLNSLIELKDLNIRQHPNTEVSSDF</sequence>
<dbReference type="EMBL" id="JAUTBA010000001">
    <property type="protein sequence ID" value="MDQ1150478.1"/>
    <property type="molecule type" value="Genomic_DNA"/>
</dbReference>
<evidence type="ECO:0000313" key="1">
    <source>
        <dbReference type="EMBL" id="MDQ1150478.1"/>
    </source>
</evidence>
<gene>
    <name evidence="1" type="ORF">QE382_002462</name>
</gene>
<reference evidence="1 2" key="1">
    <citation type="submission" date="2023-07" db="EMBL/GenBank/DDBJ databases">
        <title>Functional and genomic diversity of the sorghum phyllosphere microbiome.</title>
        <authorList>
            <person name="Shade A."/>
        </authorList>
    </citation>
    <scope>NUCLEOTIDE SEQUENCE [LARGE SCALE GENOMIC DNA]</scope>
    <source>
        <strain evidence="1 2">SORGH_AS_0892</strain>
    </source>
</reference>
<accession>A0ABU0U8D6</accession>
<name>A0ABU0U8D6_9SPHI</name>
<proteinExistence type="predicted"/>
<keyword evidence="2" id="KW-1185">Reference proteome</keyword>